<dbReference type="Proteomes" id="UP001497457">
    <property type="component" value="Chromosome 35b"/>
</dbReference>
<dbReference type="InterPro" id="IPR001841">
    <property type="entry name" value="Znf_RING"/>
</dbReference>
<evidence type="ECO:0000313" key="10">
    <source>
        <dbReference type="EMBL" id="CAL5048102.1"/>
    </source>
</evidence>
<proteinExistence type="inferred from homology"/>
<reference evidence="10" key="1">
    <citation type="submission" date="2024-10" db="EMBL/GenBank/DDBJ databases">
        <authorList>
            <person name="Ryan C."/>
        </authorList>
    </citation>
    <scope>NUCLEOTIDE SEQUENCE [LARGE SCALE GENOMIC DNA]</scope>
</reference>
<name>A0ABC9DZK3_9POAL</name>
<feature type="domain" description="RING-type" evidence="9">
    <location>
        <begin position="170"/>
        <end position="212"/>
    </location>
</feature>
<dbReference type="EC" id="2.3.2.27" evidence="2"/>
<accession>A0ABC9DZK3</accession>
<evidence type="ECO:0000256" key="3">
    <source>
        <dbReference type="ARBA" id="ARBA00022723"/>
    </source>
</evidence>
<evidence type="ECO:0000256" key="8">
    <source>
        <dbReference type="SAM" id="Phobius"/>
    </source>
</evidence>
<evidence type="ECO:0000256" key="2">
    <source>
        <dbReference type="ARBA" id="ARBA00012483"/>
    </source>
</evidence>
<feature type="transmembrane region" description="Helical" evidence="8">
    <location>
        <begin position="68"/>
        <end position="88"/>
    </location>
</feature>
<gene>
    <name evidence="10" type="ORF">URODEC1_LOCUS90254</name>
</gene>
<keyword evidence="8" id="KW-1133">Transmembrane helix</keyword>
<evidence type="ECO:0000259" key="9">
    <source>
        <dbReference type="PROSITE" id="PS50089"/>
    </source>
</evidence>
<feature type="transmembrane region" description="Helical" evidence="8">
    <location>
        <begin position="35"/>
        <end position="56"/>
    </location>
</feature>
<keyword evidence="4 7" id="KW-0863">Zinc-finger</keyword>
<evidence type="ECO:0000313" key="11">
    <source>
        <dbReference type="Proteomes" id="UP001497457"/>
    </source>
</evidence>
<dbReference type="Gene3D" id="3.30.40.10">
    <property type="entry name" value="Zinc/RING finger domain, C3HC4 (zinc finger)"/>
    <property type="match status" value="1"/>
</dbReference>
<keyword evidence="5" id="KW-0862">Zinc</keyword>
<comment type="catalytic activity">
    <reaction evidence="1">
        <text>S-ubiquitinyl-[E2 ubiquitin-conjugating enzyme]-L-cysteine + [acceptor protein]-L-lysine = [E2 ubiquitin-conjugating enzyme]-L-cysteine + N(6)-ubiquitinyl-[acceptor protein]-L-lysine.</text>
        <dbReference type="EC" id="2.3.2.27"/>
    </reaction>
</comment>
<organism evidence="10 11">
    <name type="scientific">Urochloa decumbens</name>
    <dbReference type="NCBI Taxonomy" id="240449"/>
    <lineage>
        <taxon>Eukaryota</taxon>
        <taxon>Viridiplantae</taxon>
        <taxon>Streptophyta</taxon>
        <taxon>Embryophyta</taxon>
        <taxon>Tracheophyta</taxon>
        <taxon>Spermatophyta</taxon>
        <taxon>Magnoliopsida</taxon>
        <taxon>Liliopsida</taxon>
        <taxon>Poales</taxon>
        <taxon>Poaceae</taxon>
        <taxon>PACMAD clade</taxon>
        <taxon>Panicoideae</taxon>
        <taxon>Panicodae</taxon>
        <taxon>Paniceae</taxon>
        <taxon>Melinidinae</taxon>
        <taxon>Urochloa</taxon>
    </lineage>
</organism>
<evidence type="ECO:0000256" key="4">
    <source>
        <dbReference type="ARBA" id="ARBA00022771"/>
    </source>
</evidence>
<comment type="similarity">
    <text evidence="6">Belongs to the RING-type zinc finger family. ATL subfamily.</text>
</comment>
<evidence type="ECO:0000256" key="6">
    <source>
        <dbReference type="ARBA" id="ARBA00024209"/>
    </source>
</evidence>
<dbReference type="FunFam" id="3.30.40.10:FF:000672">
    <property type="entry name" value="E3 ubiquitin-protein ligase ATL41"/>
    <property type="match status" value="1"/>
</dbReference>
<sequence>MHQARMLSVSAHRPRLLSAGRAAAAAAPDDDDIRVCSAILASVVSLMLLCGVLSALPSPGAVAATKAYVVLGVAAIMLVLMLLAWLLAPGIRALAAPRAPAPAPAPAPSPASAAPAAAAPVRLARRLCACGLADAAAALPAFPYGAAADGGDDAAASEASPRQRRSGVLCAVCLEDVRAGEMVRQLPACRHLFHVGCVDAWLRAHRTCPLCRCELPPRKHAAAAAGSGTTTVAVAAAVTGLALPPV</sequence>
<dbReference type="PANTHER" id="PTHR14155:SF529">
    <property type="entry name" value="OS06G0534900 PROTEIN"/>
    <property type="match status" value="1"/>
</dbReference>
<evidence type="ECO:0000256" key="5">
    <source>
        <dbReference type="ARBA" id="ARBA00022833"/>
    </source>
</evidence>
<dbReference type="InterPro" id="IPR053238">
    <property type="entry name" value="RING-H2_zinc_finger"/>
</dbReference>
<dbReference type="SMART" id="SM00184">
    <property type="entry name" value="RING"/>
    <property type="match status" value="1"/>
</dbReference>
<dbReference type="GO" id="GO:0008270">
    <property type="term" value="F:zinc ion binding"/>
    <property type="evidence" value="ECO:0007669"/>
    <property type="project" value="UniProtKB-KW"/>
</dbReference>
<dbReference type="PANTHER" id="PTHR14155">
    <property type="entry name" value="RING FINGER DOMAIN-CONTAINING"/>
    <property type="match status" value="1"/>
</dbReference>
<dbReference type="CDD" id="cd16454">
    <property type="entry name" value="RING-H2_PA-TM-RING"/>
    <property type="match status" value="1"/>
</dbReference>
<dbReference type="EMBL" id="OZ075145">
    <property type="protein sequence ID" value="CAL5048102.1"/>
    <property type="molecule type" value="Genomic_DNA"/>
</dbReference>
<dbReference type="InterPro" id="IPR013083">
    <property type="entry name" value="Znf_RING/FYVE/PHD"/>
</dbReference>
<evidence type="ECO:0000256" key="7">
    <source>
        <dbReference type="PROSITE-ProRule" id="PRU00175"/>
    </source>
</evidence>
<dbReference type="SUPFAM" id="SSF57850">
    <property type="entry name" value="RING/U-box"/>
    <property type="match status" value="1"/>
</dbReference>
<keyword evidence="3" id="KW-0479">Metal-binding</keyword>
<dbReference type="PROSITE" id="PS50089">
    <property type="entry name" value="ZF_RING_2"/>
    <property type="match status" value="1"/>
</dbReference>
<dbReference type="Pfam" id="PF13639">
    <property type="entry name" value="zf-RING_2"/>
    <property type="match status" value="1"/>
</dbReference>
<dbReference type="AlphaFoldDB" id="A0ABC9DZK3"/>
<evidence type="ECO:0000256" key="1">
    <source>
        <dbReference type="ARBA" id="ARBA00000900"/>
    </source>
</evidence>
<keyword evidence="8" id="KW-0472">Membrane</keyword>
<dbReference type="GO" id="GO:0061630">
    <property type="term" value="F:ubiquitin protein ligase activity"/>
    <property type="evidence" value="ECO:0007669"/>
    <property type="project" value="UniProtKB-EC"/>
</dbReference>
<protein>
    <recommendedName>
        <fullName evidence="2">RING-type E3 ubiquitin transferase</fullName>
        <ecNumber evidence="2">2.3.2.27</ecNumber>
    </recommendedName>
</protein>
<keyword evidence="11" id="KW-1185">Reference proteome</keyword>
<keyword evidence="8" id="KW-0812">Transmembrane</keyword>